<name>A0A2B4S3G8_STYPI</name>
<evidence type="ECO:0000259" key="1">
    <source>
        <dbReference type="Pfam" id="PF13538"/>
    </source>
</evidence>
<dbReference type="Proteomes" id="UP000225706">
    <property type="component" value="Unassembled WGS sequence"/>
</dbReference>
<reference evidence="3" key="1">
    <citation type="journal article" date="2017" name="bioRxiv">
        <title>Comparative analysis of the genomes of Stylophora pistillata and Acropora digitifera provides evidence for extensive differences between species of corals.</title>
        <authorList>
            <person name="Voolstra C.R."/>
            <person name="Li Y."/>
            <person name="Liew Y.J."/>
            <person name="Baumgarten S."/>
            <person name="Zoccola D."/>
            <person name="Flot J.-F."/>
            <person name="Tambutte S."/>
            <person name="Allemand D."/>
            <person name="Aranda M."/>
        </authorList>
    </citation>
    <scope>NUCLEOTIDE SEQUENCE [LARGE SCALE GENOMIC DNA]</scope>
</reference>
<dbReference type="InterPro" id="IPR027417">
    <property type="entry name" value="P-loop_NTPase"/>
</dbReference>
<dbReference type="PANTHER" id="PTHR11070">
    <property type="entry name" value="UVRD / RECB / PCRA DNA HELICASE FAMILY MEMBER"/>
    <property type="match status" value="1"/>
</dbReference>
<dbReference type="SUPFAM" id="SSF52540">
    <property type="entry name" value="P-loop containing nucleoside triphosphate hydrolases"/>
    <property type="match status" value="1"/>
</dbReference>
<protein>
    <recommendedName>
        <fullName evidence="1">UvrD-like helicase C-terminal domain-containing protein</fullName>
    </recommendedName>
</protein>
<dbReference type="GO" id="GO:0043138">
    <property type="term" value="F:3'-5' DNA helicase activity"/>
    <property type="evidence" value="ECO:0007669"/>
    <property type="project" value="TreeGrafter"/>
</dbReference>
<dbReference type="InterPro" id="IPR027785">
    <property type="entry name" value="UvrD-like_helicase_C"/>
</dbReference>
<accession>A0A2B4S3G8</accession>
<gene>
    <name evidence="2" type="ORF">AWC38_SpisGene10130</name>
</gene>
<sequence length="518" mass="59316">MLLSNAYILLPIKVKAAKKTPGQYSKAKAQLQKDKQALQVFVDENLSGKIKRDMDSEIYRYPGFVVMPNCPCPNGSVAKPATGVFLEDCEDVNAFSKWWNTKVAGVGRDTPFDQKLFEYLVMRFVGMAHSFHCTLSGSIEDDGKALEMCTKEQLRVLLDLKSQQWITGPAGSGKTWLLIKKVLMLAENALRGNTEEKILVVCYNRPLFVMLSKTFADNLNGNTQGVVRVKTFESLLYELTRSKPGNSDKEKEKCISQAVESLENETQLVQRYDYIFVDECQDLCGDKWPILFEKLCKGHDEVTPRNIWFLYDTNQYLRLSPQHPLLKRASLSLSTVFRNTKMVFDQSKKYFSNGQSIVLGHHVCGLEIKWDDSLPLDLHNGAKCIKRHVEELKRNKVHDKDICIMTQNVTIRDDISRMLKVNGIENQNAEELFETCEDKVVVESIRRFKGLESKVVILYNPPYSEEVMWNVKELLYTALSRCFCYLIIITTPNGCSVLQSQEGVMEHTWDEFMEIDDD</sequence>
<evidence type="ECO:0000313" key="3">
    <source>
        <dbReference type="Proteomes" id="UP000225706"/>
    </source>
</evidence>
<dbReference type="Gene3D" id="3.40.50.300">
    <property type="entry name" value="P-loop containing nucleotide triphosphate hydrolases"/>
    <property type="match status" value="2"/>
</dbReference>
<organism evidence="2 3">
    <name type="scientific">Stylophora pistillata</name>
    <name type="common">Smooth cauliflower coral</name>
    <dbReference type="NCBI Taxonomy" id="50429"/>
    <lineage>
        <taxon>Eukaryota</taxon>
        <taxon>Metazoa</taxon>
        <taxon>Cnidaria</taxon>
        <taxon>Anthozoa</taxon>
        <taxon>Hexacorallia</taxon>
        <taxon>Scleractinia</taxon>
        <taxon>Astrocoeniina</taxon>
        <taxon>Pocilloporidae</taxon>
        <taxon>Stylophora</taxon>
    </lineage>
</organism>
<dbReference type="OrthoDB" id="6052143at2759"/>
<dbReference type="GO" id="GO:0005524">
    <property type="term" value="F:ATP binding"/>
    <property type="evidence" value="ECO:0007669"/>
    <property type="project" value="InterPro"/>
</dbReference>
<comment type="caution">
    <text evidence="2">The sequence shown here is derived from an EMBL/GenBank/DDBJ whole genome shotgun (WGS) entry which is preliminary data.</text>
</comment>
<evidence type="ECO:0000313" key="2">
    <source>
        <dbReference type="EMBL" id="PFX25254.1"/>
    </source>
</evidence>
<dbReference type="EMBL" id="LSMT01000155">
    <property type="protein sequence ID" value="PFX25254.1"/>
    <property type="molecule type" value="Genomic_DNA"/>
</dbReference>
<dbReference type="AlphaFoldDB" id="A0A2B4S3G8"/>
<feature type="domain" description="UvrD-like helicase C-terminal" evidence="1">
    <location>
        <begin position="440"/>
        <end position="488"/>
    </location>
</feature>
<dbReference type="GO" id="GO:0005829">
    <property type="term" value="C:cytosol"/>
    <property type="evidence" value="ECO:0007669"/>
    <property type="project" value="TreeGrafter"/>
</dbReference>
<proteinExistence type="predicted"/>
<keyword evidence="3" id="KW-1185">Reference proteome</keyword>
<dbReference type="Pfam" id="PF13538">
    <property type="entry name" value="UvrD_C_2"/>
    <property type="match status" value="1"/>
</dbReference>
<dbReference type="GO" id="GO:0003677">
    <property type="term" value="F:DNA binding"/>
    <property type="evidence" value="ECO:0007669"/>
    <property type="project" value="InterPro"/>
</dbReference>
<dbReference type="InterPro" id="IPR000212">
    <property type="entry name" value="DNA_helicase_UvrD/REP"/>
</dbReference>
<dbReference type="GO" id="GO:0000725">
    <property type="term" value="P:recombinational repair"/>
    <property type="evidence" value="ECO:0007669"/>
    <property type="project" value="TreeGrafter"/>
</dbReference>
<dbReference type="PANTHER" id="PTHR11070:SF3">
    <property type="entry name" value="DNA 3'-5' HELICASE"/>
    <property type="match status" value="1"/>
</dbReference>